<name>A0A026WJ78_OOCBI</name>
<dbReference type="Proteomes" id="UP000053097">
    <property type="component" value="Unassembled WGS sequence"/>
</dbReference>
<sequence>MRMAYFSLNKMHKYIRVHKDKLPRSSCSEVVYKVSCNDCEASYVGQTGRQVHTRIAEHRNNFKKTSTELSVLSEHRLQFNHDFDWENIKILDHESFLNKRLISEMIFIKRQKESLNLQTDTERLPMYYVNVIDRLKKI</sequence>
<dbReference type="OMA" id="HVARINC"/>
<keyword evidence="3" id="KW-1185">Reference proteome</keyword>
<evidence type="ECO:0000259" key="1">
    <source>
        <dbReference type="PROSITE" id="PS00028"/>
    </source>
</evidence>
<dbReference type="EMBL" id="KK107177">
    <property type="protein sequence ID" value="EZA56075.1"/>
    <property type="molecule type" value="Genomic_DNA"/>
</dbReference>
<reference evidence="2 3" key="1">
    <citation type="journal article" date="2014" name="Curr. Biol.">
        <title>The genome of the clonal raider ant Cerapachys biroi.</title>
        <authorList>
            <person name="Oxley P.R."/>
            <person name="Ji L."/>
            <person name="Fetter-Pruneda I."/>
            <person name="McKenzie S.K."/>
            <person name="Li C."/>
            <person name="Hu H."/>
            <person name="Zhang G."/>
            <person name="Kronauer D.J."/>
        </authorList>
    </citation>
    <scope>NUCLEOTIDE SEQUENCE [LARGE SCALE GENOMIC DNA]</scope>
</reference>
<proteinExistence type="predicted"/>
<dbReference type="InterPro" id="IPR035901">
    <property type="entry name" value="GIY-YIG_endonuc_sf"/>
</dbReference>
<dbReference type="InterPro" id="IPR013087">
    <property type="entry name" value="Znf_C2H2_type"/>
</dbReference>
<accession>A0A026WJ78</accession>
<dbReference type="Gene3D" id="3.40.1440.10">
    <property type="entry name" value="GIY-YIG endonuclease"/>
    <property type="match status" value="1"/>
</dbReference>
<dbReference type="AlphaFoldDB" id="A0A026WJ78"/>
<gene>
    <name evidence="2" type="ORF">X777_03920</name>
</gene>
<protein>
    <recommendedName>
        <fullName evidence="1">C2H2-type domain-containing protein</fullName>
    </recommendedName>
</protein>
<evidence type="ECO:0000313" key="3">
    <source>
        <dbReference type="Proteomes" id="UP000053097"/>
    </source>
</evidence>
<organism evidence="2 3">
    <name type="scientific">Ooceraea biroi</name>
    <name type="common">Clonal raider ant</name>
    <name type="synonym">Cerapachys biroi</name>
    <dbReference type="NCBI Taxonomy" id="2015173"/>
    <lineage>
        <taxon>Eukaryota</taxon>
        <taxon>Metazoa</taxon>
        <taxon>Ecdysozoa</taxon>
        <taxon>Arthropoda</taxon>
        <taxon>Hexapoda</taxon>
        <taxon>Insecta</taxon>
        <taxon>Pterygota</taxon>
        <taxon>Neoptera</taxon>
        <taxon>Endopterygota</taxon>
        <taxon>Hymenoptera</taxon>
        <taxon>Apocrita</taxon>
        <taxon>Aculeata</taxon>
        <taxon>Formicoidea</taxon>
        <taxon>Formicidae</taxon>
        <taxon>Dorylinae</taxon>
        <taxon>Ooceraea</taxon>
    </lineage>
</organism>
<dbReference type="CDD" id="cd10442">
    <property type="entry name" value="GIY-YIG_PLEs"/>
    <property type="match status" value="1"/>
</dbReference>
<feature type="domain" description="C2H2-type" evidence="1">
    <location>
        <begin position="36"/>
        <end position="58"/>
    </location>
</feature>
<dbReference type="PROSITE" id="PS00028">
    <property type="entry name" value="ZINC_FINGER_C2H2_1"/>
    <property type="match status" value="1"/>
</dbReference>
<evidence type="ECO:0000313" key="2">
    <source>
        <dbReference type="EMBL" id="EZA56075.1"/>
    </source>
</evidence>